<dbReference type="SUPFAM" id="SSF56925">
    <property type="entry name" value="OMPA-like"/>
    <property type="match status" value="1"/>
</dbReference>
<dbReference type="KEGG" id="eru:Erum3790"/>
<evidence type="ECO:0000313" key="1">
    <source>
        <dbReference type="EMBL" id="CAI26885.1"/>
    </source>
</evidence>
<dbReference type="Gene3D" id="2.40.160.20">
    <property type="match status" value="1"/>
</dbReference>
<organism evidence="1 2">
    <name type="scientific">Ehrlichia ruminantium (strain Welgevonden)</name>
    <dbReference type="NCBI Taxonomy" id="254945"/>
    <lineage>
        <taxon>Bacteria</taxon>
        <taxon>Pseudomonadati</taxon>
        <taxon>Pseudomonadota</taxon>
        <taxon>Alphaproteobacteria</taxon>
        <taxon>Rickettsiales</taxon>
        <taxon>Anaplasmataceae</taxon>
        <taxon>Ehrlichia</taxon>
    </lineage>
</organism>
<dbReference type="Proteomes" id="UP000001021">
    <property type="component" value="Chromosome"/>
</dbReference>
<dbReference type="EMBL" id="CR925678">
    <property type="protein sequence ID" value="CAI26885.1"/>
    <property type="molecule type" value="Genomic_DNA"/>
</dbReference>
<gene>
    <name evidence="1" type="ordered locus">ERWE_CDS_03910</name>
</gene>
<dbReference type="AlphaFoldDB" id="A0A0H3LZR4"/>
<reference evidence="1 2" key="1">
    <citation type="journal article" date="2006" name="J. Bacteriol.">
        <title>Comparative genomic analysis of three strains of Ehrlichia ruminantium reveals an active process of genome size plasticity.</title>
        <authorList>
            <person name="Frutos R."/>
            <person name="Viari A."/>
            <person name="Ferraz C."/>
            <person name="Morgat A."/>
            <person name="Eychenie S."/>
            <person name="Kandassami Y."/>
            <person name="Chantal I."/>
            <person name="Bensaid A."/>
            <person name="Coissac E."/>
            <person name="Vachiery N."/>
            <person name="Demaille J."/>
            <person name="Martinez D."/>
        </authorList>
    </citation>
    <scope>NUCLEOTIDE SEQUENCE [LARGE SCALE GENOMIC DNA]</scope>
    <source>
        <strain evidence="1 2">Welgevonden</strain>
    </source>
</reference>
<keyword evidence="2" id="KW-1185">Reference proteome</keyword>
<dbReference type="InterPro" id="IPR011250">
    <property type="entry name" value="OMP/PagP_B-barrel"/>
</dbReference>
<evidence type="ECO:0000313" key="2">
    <source>
        <dbReference type="Proteomes" id="UP000001021"/>
    </source>
</evidence>
<proteinExistence type="predicted"/>
<accession>A0A0H3LZR4</accession>
<name>A0A0H3LZR4_EHRRW</name>
<protein>
    <submittedName>
        <fullName evidence="1">Uncharacterized protein</fullName>
    </submittedName>
</protein>
<dbReference type="KEGG" id="erw:ERWE_CDS_03910"/>
<dbReference type="HOGENOM" id="CLU_1203285_0_0_5"/>
<sequence>MLNIFMKKSIYFVISITFMLFSFDASSNSVYIKGNYNLGINYSDSFKSEYVNYERLSPDFAVAIGYKLQNGLFCDLEMRYANIRPMINKLSNFEHIDLLNILQRITNHNVSLSKAENILTINAITTLINVGYSYVFNDKFRGYFTYGVGIGGLLNYQGFKSSLSTYYGISMQSEIGVCYIYNSKIDVCIGYNYLKNYWKYETDRIPDEDGNTVMYNFQDFQLNSHTIFLGLNVLF</sequence>